<dbReference type="Proteomes" id="UP000516437">
    <property type="component" value="Chromosome 4"/>
</dbReference>
<dbReference type="OrthoDB" id="1689146at2759"/>
<feature type="compositionally biased region" description="Polar residues" evidence="1">
    <location>
        <begin position="479"/>
        <end position="488"/>
    </location>
</feature>
<dbReference type="Pfam" id="PF13968">
    <property type="entry name" value="DUF4220"/>
    <property type="match status" value="1"/>
</dbReference>
<keyword evidence="2" id="KW-1133">Transmembrane helix</keyword>
<dbReference type="AlphaFoldDB" id="A0A6A1VY02"/>
<evidence type="ECO:0000256" key="1">
    <source>
        <dbReference type="SAM" id="MobiDB-lite"/>
    </source>
</evidence>
<feature type="domain" description="DUF4220" evidence="3">
    <location>
        <begin position="25"/>
        <end position="335"/>
    </location>
</feature>
<evidence type="ECO:0000313" key="4">
    <source>
        <dbReference type="EMBL" id="KAB1215460.1"/>
    </source>
</evidence>
<dbReference type="EMBL" id="RXIC02000022">
    <property type="protein sequence ID" value="KAB1215460.1"/>
    <property type="molecule type" value="Genomic_DNA"/>
</dbReference>
<dbReference type="PANTHER" id="PTHR31325">
    <property type="entry name" value="OS01G0798800 PROTEIN-RELATED"/>
    <property type="match status" value="1"/>
</dbReference>
<dbReference type="InterPro" id="IPR025315">
    <property type="entry name" value="DUF4220"/>
</dbReference>
<keyword evidence="5" id="KW-1185">Reference proteome</keyword>
<feature type="transmembrane region" description="Helical" evidence="2">
    <location>
        <begin position="243"/>
        <end position="264"/>
    </location>
</feature>
<reference evidence="4 5" key="1">
    <citation type="journal article" date="2019" name="Plant Biotechnol. J.">
        <title>The red bayberry genome and genetic basis of sex determination.</title>
        <authorList>
            <person name="Jia H.M."/>
            <person name="Jia H.J."/>
            <person name="Cai Q.L."/>
            <person name="Wang Y."/>
            <person name="Zhao H.B."/>
            <person name="Yang W.F."/>
            <person name="Wang G.Y."/>
            <person name="Li Y.H."/>
            <person name="Zhan D.L."/>
            <person name="Shen Y.T."/>
            <person name="Niu Q.F."/>
            <person name="Chang L."/>
            <person name="Qiu J."/>
            <person name="Zhao L."/>
            <person name="Xie H.B."/>
            <person name="Fu W.Y."/>
            <person name="Jin J."/>
            <person name="Li X.W."/>
            <person name="Jiao Y."/>
            <person name="Zhou C.C."/>
            <person name="Tu T."/>
            <person name="Chai C.Y."/>
            <person name="Gao J.L."/>
            <person name="Fan L.J."/>
            <person name="van de Weg E."/>
            <person name="Wang J.Y."/>
            <person name="Gao Z.S."/>
        </authorList>
    </citation>
    <scope>NUCLEOTIDE SEQUENCE [LARGE SCALE GENOMIC DNA]</scope>
    <source>
        <tissue evidence="4">Leaves</tissue>
    </source>
</reference>
<name>A0A6A1VY02_9ROSI</name>
<protein>
    <recommendedName>
        <fullName evidence="3">DUF4220 domain-containing protein</fullName>
    </recommendedName>
</protein>
<evidence type="ECO:0000259" key="3">
    <source>
        <dbReference type="Pfam" id="PF13968"/>
    </source>
</evidence>
<evidence type="ECO:0000313" key="5">
    <source>
        <dbReference type="Proteomes" id="UP000516437"/>
    </source>
</evidence>
<keyword evidence="2" id="KW-0472">Membrane</keyword>
<keyword evidence="2" id="KW-0812">Transmembrane</keyword>
<evidence type="ECO:0000256" key="2">
    <source>
        <dbReference type="SAM" id="Phobius"/>
    </source>
</evidence>
<sequence>MKEADQILQNWFCCLAKVNRRSALTSLHLLGLIVQVVATGYFFLQTLPSKLVVPTILMFIPGIIKYAERIRSLYLASLGKFRESMLKAPDPGPNYAKLMEEYTSKKGARLPTRIDMTAEPDKESTYALMNEWKKRIEFTNVSVVEHAYRYFQLFKGLIVDLIFSFRERNEIRDFFQHRTAEDALKLIEVELSFNYEVFYTKVVVVPCCIGYFLRVASYCSVLGALVLFILLEKHGFKKFDIGVTYTLLLGAIAMDAIALFMLIFSDWTTASLQKEKKRPIVGPIIQKFQNFKNSRWFGSTEAQVTQERKSEEAQVTLILYRRWSESVPEFNLIKYFLKECLRKFHEAIHAGSSLSIHKIAEYLGITRSICWGQEICDSKLFTEKLWSFIFRELRKKSDEAGDVESTERICSARGAYVLQRELWERPASPERQSKYSKLMEDYIEKVTYDQSLLLWHIATELCYKEEVQDNTTPKRGEHNNQTQGSNIHLTEGGEVNNSAHEGGNTQEPNKPLTVDDYRSFCKLLSEYMLYLLVRQQKMMSAVAGIGAIRF</sequence>
<feature type="transmembrane region" description="Helical" evidence="2">
    <location>
        <begin position="27"/>
        <end position="44"/>
    </location>
</feature>
<feature type="region of interest" description="Disordered" evidence="1">
    <location>
        <begin position="470"/>
        <end position="511"/>
    </location>
</feature>
<proteinExistence type="predicted"/>
<organism evidence="4 5">
    <name type="scientific">Morella rubra</name>
    <name type="common">Chinese bayberry</name>
    <dbReference type="NCBI Taxonomy" id="262757"/>
    <lineage>
        <taxon>Eukaryota</taxon>
        <taxon>Viridiplantae</taxon>
        <taxon>Streptophyta</taxon>
        <taxon>Embryophyta</taxon>
        <taxon>Tracheophyta</taxon>
        <taxon>Spermatophyta</taxon>
        <taxon>Magnoliopsida</taxon>
        <taxon>eudicotyledons</taxon>
        <taxon>Gunneridae</taxon>
        <taxon>Pentapetalae</taxon>
        <taxon>rosids</taxon>
        <taxon>fabids</taxon>
        <taxon>Fagales</taxon>
        <taxon>Myricaceae</taxon>
        <taxon>Morella</taxon>
    </lineage>
</organism>
<comment type="caution">
    <text evidence="4">The sequence shown here is derived from an EMBL/GenBank/DDBJ whole genome shotgun (WGS) entry which is preliminary data.</text>
</comment>
<feature type="transmembrane region" description="Helical" evidence="2">
    <location>
        <begin position="211"/>
        <end position="231"/>
    </location>
</feature>
<gene>
    <name evidence="4" type="ORF">CJ030_MR4G010529</name>
</gene>
<accession>A0A6A1VY02</accession>
<feature type="compositionally biased region" description="Polar residues" evidence="1">
    <location>
        <begin position="495"/>
        <end position="508"/>
    </location>
</feature>